<reference evidence="2" key="1">
    <citation type="submission" date="2020-01" db="EMBL/GenBank/DDBJ databases">
        <authorList>
            <consortium name="DOE Joint Genome Institute"/>
            <person name="Haridas S."/>
            <person name="Albert R."/>
            <person name="Binder M."/>
            <person name="Bloem J."/>
            <person name="Labutti K."/>
            <person name="Salamov A."/>
            <person name="Andreopoulos B."/>
            <person name="Baker S.E."/>
            <person name="Barry K."/>
            <person name="Bills G."/>
            <person name="Bluhm B.H."/>
            <person name="Cannon C."/>
            <person name="Castanera R."/>
            <person name="Culley D.E."/>
            <person name="Daum C."/>
            <person name="Ezra D."/>
            <person name="Gonzalez J.B."/>
            <person name="Henrissat B."/>
            <person name="Kuo A."/>
            <person name="Liang C."/>
            <person name="Lipzen A."/>
            <person name="Lutzoni F."/>
            <person name="Magnuson J."/>
            <person name="Mondo S."/>
            <person name="Nolan M."/>
            <person name="Ohm R."/>
            <person name="Pangilinan J."/>
            <person name="Park H.-J."/>
            <person name="Ramirez L."/>
            <person name="Alfaro M."/>
            <person name="Sun H."/>
            <person name="Tritt A."/>
            <person name="Yoshinaga Y."/>
            <person name="Zwiers L.-H."/>
            <person name="Turgeon B.G."/>
            <person name="Goodwin S.B."/>
            <person name="Spatafora J.W."/>
            <person name="Crous P.W."/>
            <person name="Grigoriev I.V."/>
        </authorList>
    </citation>
    <scope>NUCLEOTIDE SEQUENCE</scope>
    <source>
        <strain evidence="2">P77</strain>
    </source>
</reference>
<dbReference type="PROSITE" id="PS50097">
    <property type="entry name" value="BTB"/>
    <property type="match status" value="1"/>
</dbReference>
<dbReference type="Gene3D" id="3.30.710.10">
    <property type="entry name" value="Potassium Channel Kv1.1, Chain A"/>
    <property type="match status" value="1"/>
</dbReference>
<proteinExistence type="predicted"/>
<organism evidence="2 3">
    <name type="scientific">Decorospora gaudefroyi</name>
    <dbReference type="NCBI Taxonomy" id="184978"/>
    <lineage>
        <taxon>Eukaryota</taxon>
        <taxon>Fungi</taxon>
        <taxon>Dikarya</taxon>
        <taxon>Ascomycota</taxon>
        <taxon>Pezizomycotina</taxon>
        <taxon>Dothideomycetes</taxon>
        <taxon>Pleosporomycetidae</taxon>
        <taxon>Pleosporales</taxon>
        <taxon>Pleosporineae</taxon>
        <taxon>Pleosporaceae</taxon>
        <taxon>Decorospora</taxon>
    </lineage>
</organism>
<dbReference type="AlphaFoldDB" id="A0A6A5KTR5"/>
<dbReference type="InterPro" id="IPR000210">
    <property type="entry name" value="BTB/POZ_dom"/>
</dbReference>
<feature type="domain" description="BTB" evidence="1">
    <location>
        <begin position="21"/>
        <end position="92"/>
    </location>
</feature>
<dbReference type="SUPFAM" id="SSF54695">
    <property type="entry name" value="POZ domain"/>
    <property type="match status" value="1"/>
</dbReference>
<evidence type="ECO:0000313" key="3">
    <source>
        <dbReference type="Proteomes" id="UP000800040"/>
    </source>
</evidence>
<dbReference type="InterPro" id="IPR011333">
    <property type="entry name" value="SKP1/BTB/POZ_sf"/>
</dbReference>
<keyword evidence="3" id="KW-1185">Reference proteome</keyword>
<name>A0A6A5KTR5_9PLEO</name>
<dbReference type="OrthoDB" id="1022638at2759"/>
<sequence>MASEKATGTAKVTAMSFHFSSFLTVHVGPEDSQQEFLLHEGIICARSDFFRRAMNGNWAEKTERLIKLPEDGPETFDIYVNLVYTNTISMLCLTRDLSPERVKDKFQILVQLYILAEKLRDSRAKNDTISVIHGLSYDNIRDGKTLPEGRAIQTMYDGTPEGSLGRSLLVDLWWAVGTKEIIEDS</sequence>
<dbReference type="Pfam" id="PF00651">
    <property type="entry name" value="BTB"/>
    <property type="match status" value="1"/>
</dbReference>
<dbReference type="Proteomes" id="UP000800040">
    <property type="component" value="Unassembled WGS sequence"/>
</dbReference>
<dbReference type="PANTHER" id="PTHR47843">
    <property type="entry name" value="BTB DOMAIN-CONTAINING PROTEIN-RELATED"/>
    <property type="match status" value="1"/>
</dbReference>
<dbReference type="EMBL" id="ML975244">
    <property type="protein sequence ID" value="KAF1839677.1"/>
    <property type="molecule type" value="Genomic_DNA"/>
</dbReference>
<protein>
    <recommendedName>
        <fullName evidence="1">BTB domain-containing protein</fullName>
    </recommendedName>
</protein>
<dbReference type="CDD" id="cd18186">
    <property type="entry name" value="BTB_POZ_ZBTB_KLHL-like"/>
    <property type="match status" value="1"/>
</dbReference>
<accession>A0A6A5KTR5</accession>
<dbReference type="PANTHER" id="PTHR47843:SF2">
    <property type="entry name" value="BTB DOMAIN-CONTAINING PROTEIN"/>
    <property type="match status" value="1"/>
</dbReference>
<evidence type="ECO:0000313" key="2">
    <source>
        <dbReference type="EMBL" id="KAF1839677.1"/>
    </source>
</evidence>
<gene>
    <name evidence="2" type="ORF">BDW02DRAFT_539081</name>
</gene>
<evidence type="ECO:0000259" key="1">
    <source>
        <dbReference type="PROSITE" id="PS50097"/>
    </source>
</evidence>